<sequence length="221" mass="24254">MLSYGVILLLFARIAAGLPAHAASATIIERQDGLLDEYDYIIAGGGTAGLTVADRLTESGKYTVLVIEYGYLDSSDSIVAVTTPDVKAARPDQYSLATRWYNDTTEPQVGLDGRRHTIRAGCAVGGSSTINGMLLDRGSAEDYDSWVLVAGDYKEDYAAEWGWDNFLPAFRKSVTFHPPSEEMQQTFGITYDVKAAYQTGGTPPIHSSYRPFQWPIQRKSH</sequence>
<name>A0ABR3VZF8_9PEZI</name>
<dbReference type="EMBL" id="JAWRVE010000204">
    <property type="protein sequence ID" value="KAL1849185.1"/>
    <property type="molecule type" value="Genomic_DNA"/>
</dbReference>
<evidence type="ECO:0000259" key="3">
    <source>
        <dbReference type="Pfam" id="PF00732"/>
    </source>
</evidence>
<dbReference type="Pfam" id="PF00732">
    <property type="entry name" value="GMC_oxred_N"/>
    <property type="match status" value="1"/>
</dbReference>
<accession>A0ABR3VZF8</accession>
<feature type="chain" id="PRO_5045595414" description="Glucose-methanol-choline oxidoreductase N-terminal domain-containing protein" evidence="2">
    <location>
        <begin position="18"/>
        <end position="221"/>
    </location>
</feature>
<protein>
    <recommendedName>
        <fullName evidence="3">Glucose-methanol-choline oxidoreductase N-terminal domain-containing protein</fullName>
    </recommendedName>
</protein>
<evidence type="ECO:0000256" key="1">
    <source>
        <dbReference type="ARBA" id="ARBA00010790"/>
    </source>
</evidence>
<gene>
    <name evidence="4" type="ORF">Daus18300_013342</name>
</gene>
<keyword evidence="5" id="KW-1185">Reference proteome</keyword>
<reference evidence="4 5" key="1">
    <citation type="journal article" date="2024" name="IMA Fungus">
        <title>IMA Genome - F19 : A genome assembly and annotation guide to empower mycologists, including annotated draft genome sequences of Ceratocystis pirilliformis, Diaporthe australafricana, Fusarium ophioides, Paecilomyces lecythidis, and Sporothrix stenoceras.</title>
        <authorList>
            <person name="Aylward J."/>
            <person name="Wilson A.M."/>
            <person name="Visagie C.M."/>
            <person name="Spraker J."/>
            <person name="Barnes I."/>
            <person name="Buitendag C."/>
            <person name="Ceriani C."/>
            <person name="Del Mar Angel L."/>
            <person name="du Plessis D."/>
            <person name="Fuchs T."/>
            <person name="Gasser K."/>
            <person name="Kramer D."/>
            <person name="Li W."/>
            <person name="Munsamy K."/>
            <person name="Piso A."/>
            <person name="Price J.L."/>
            <person name="Sonnekus B."/>
            <person name="Thomas C."/>
            <person name="van der Nest A."/>
            <person name="van Dijk A."/>
            <person name="van Heerden A."/>
            <person name="van Vuuren N."/>
            <person name="Yilmaz N."/>
            <person name="Duong T.A."/>
            <person name="van der Merwe N.A."/>
            <person name="Wingfield M.J."/>
            <person name="Wingfield B.D."/>
        </authorList>
    </citation>
    <scope>NUCLEOTIDE SEQUENCE [LARGE SCALE GENOMIC DNA]</scope>
    <source>
        <strain evidence="4 5">CMW 18300</strain>
    </source>
</reference>
<organism evidence="4 5">
    <name type="scientific">Diaporthe australafricana</name>
    <dbReference type="NCBI Taxonomy" id="127596"/>
    <lineage>
        <taxon>Eukaryota</taxon>
        <taxon>Fungi</taxon>
        <taxon>Dikarya</taxon>
        <taxon>Ascomycota</taxon>
        <taxon>Pezizomycotina</taxon>
        <taxon>Sordariomycetes</taxon>
        <taxon>Sordariomycetidae</taxon>
        <taxon>Diaporthales</taxon>
        <taxon>Diaporthaceae</taxon>
        <taxon>Diaporthe</taxon>
    </lineage>
</organism>
<dbReference type="SUPFAM" id="SSF51905">
    <property type="entry name" value="FAD/NAD(P)-binding domain"/>
    <property type="match status" value="1"/>
</dbReference>
<dbReference type="Gene3D" id="3.30.560.10">
    <property type="entry name" value="Glucose Oxidase, domain 3"/>
    <property type="match status" value="1"/>
</dbReference>
<evidence type="ECO:0000313" key="5">
    <source>
        <dbReference type="Proteomes" id="UP001583177"/>
    </source>
</evidence>
<proteinExistence type="inferred from homology"/>
<comment type="similarity">
    <text evidence="1">Belongs to the GMC oxidoreductase family.</text>
</comment>
<feature type="signal peptide" evidence="2">
    <location>
        <begin position="1"/>
        <end position="17"/>
    </location>
</feature>
<feature type="domain" description="Glucose-methanol-choline oxidoreductase N-terminal" evidence="3">
    <location>
        <begin position="38"/>
        <end position="181"/>
    </location>
</feature>
<dbReference type="PANTHER" id="PTHR11552">
    <property type="entry name" value="GLUCOSE-METHANOL-CHOLINE GMC OXIDOREDUCTASE"/>
    <property type="match status" value="1"/>
</dbReference>
<dbReference type="InterPro" id="IPR012132">
    <property type="entry name" value="GMC_OxRdtase"/>
</dbReference>
<dbReference type="Gene3D" id="3.50.50.60">
    <property type="entry name" value="FAD/NAD(P)-binding domain"/>
    <property type="match status" value="1"/>
</dbReference>
<dbReference type="InterPro" id="IPR000172">
    <property type="entry name" value="GMC_OxRdtase_N"/>
</dbReference>
<evidence type="ECO:0000313" key="4">
    <source>
        <dbReference type="EMBL" id="KAL1849185.1"/>
    </source>
</evidence>
<keyword evidence="2" id="KW-0732">Signal</keyword>
<dbReference type="Proteomes" id="UP001583177">
    <property type="component" value="Unassembled WGS sequence"/>
</dbReference>
<dbReference type="InterPro" id="IPR036188">
    <property type="entry name" value="FAD/NAD-bd_sf"/>
</dbReference>
<comment type="caution">
    <text evidence="4">The sequence shown here is derived from an EMBL/GenBank/DDBJ whole genome shotgun (WGS) entry which is preliminary data.</text>
</comment>
<evidence type="ECO:0000256" key="2">
    <source>
        <dbReference type="SAM" id="SignalP"/>
    </source>
</evidence>
<dbReference type="PANTHER" id="PTHR11552:SF115">
    <property type="entry name" value="DEHYDROGENASE XPTC-RELATED"/>
    <property type="match status" value="1"/>
</dbReference>